<comment type="similarity">
    <text evidence="2">Belongs to the ABC transporter superfamily. ABCG family. PDR (TC 3.A.1.205) subfamily.</text>
</comment>
<name>A0A4T0FCY1_9BASI</name>
<feature type="transmembrane region" description="Helical" evidence="10">
    <location>
        <begin position="538"/>
        <end position="560"/>
    </location>
</feature>
<dbReference type="CDD" id="cd03232">
    <property type="entry name" value="ABCG_PDR_domain2"/>
    <property type="match status" value="1"/>
</dbReference>
<dbReference type="PROSITE" id="PS50893">
    <property type="entry name" value="ABC_TRANSPORTER_2"/>
    <property type="match status" value="2"/>
</dbReference>
<protein>
    <recommendedName>
        <fullName evidence="11">ABC transporter domain-containing protein</fullName>
    </recommendedName>
</protein>
<dbReference type="InterPro" id="IPR034003">
    <property type="entry name" value="ABCG_PDR_2"/>
</dbReference>
<feature type="transmembrane region" description="Helical" evidence="10">
    <location>
        <begin position="1255"/>
        <end position="1283"/>
    </location>
</feature>
<dbReference type="Gene3D" id="3.40.50.300">
    <property type="entry name" value="P-loop containing nucleotide triphosphate hydrolases"/>
    <property type="match status" value="2"/>
</dbReference>
<dbReference type="InterPro" id="IPR029481">
    <property type="entry name" value="ABC_trans_N"/>
</dbReference>
<reference evidence="12 13" key="1">
    <citation type="submission" date="2019-03" db="EMBL/GenBank/DDBJ databases">
        <title>Sequencing 23 genomes of Wallemia ichthyophaga.</title>
        <authorList>
            <person name="Gostincar C."/>
        </authorList>
    </citation>
    <scope>NUCLEOTIDE SEQUENCE [LARGE SCALE GENOMIC DNA]</scope>
    <source>
        <strain evidence="12 13">EXF-5753</strain>
    </source>
</reference>
<evidence type="ECO:0000259" key="11">
    <source>
        <dbReference type="PROSITE" id="PS50893"/>
    </source>
</evidence>
<evidence type="ECO:0000313" key="13">
    <source>
        <dbReference type="Proteomes" id="UP000310189"/>
    </source>
</evidence>
<comment type="subcellular location">
    <subcellularLocation>
        <location evidence="1">Membrane</location>
        <topology evidence="1">Multi-pass membrane protein</topology>
    </subcellularLocation>
</comment>
<accession>A0A4T0FCY1</accession>
<feature type="transmembrane region" description="Helical" evidence="10">
    <location>
        <begin position="1217"/>
        <end position="1243"/>
    </location>
</feature>
<dbReference type="Proteomes" id="UP000310189">
    <property type="component" value="Unassembled WGS sequence"/>
</dbReference>
<feature type="region of interest" description="Disordered" evidence="9">
    <location>
        <begin position="1"/>
        <end position="24"/>
    </location>
</feature>
<dbReference type="InterPro" id="IPR034001">
    <property type="entry name" value="ABCG_PDR_1"/>
</dbReference>
<gene>
    <name evidence="12" type="ORF">E3P99_03873</name>
</gene>
<keyword evidence="8 10" id="KW-0472">Membrane</keyword>
<feature type="compositionally biased region" description="Basic and acidic residues" evidence="9">
    <location>
        <begin position="1"/>
        <end position="11"/>
    </location>
</feature>
<comment type="caution">
    <text evidence="12">The sequence shown here is derived from an EMBL/GenBank/DDBJ whole genome shotgun (WGS) entry which is preliminary data.</text>
</comment>
<feature type="transmembrane region" description="Helical" evidence="10">
    <location>
        <begin position="647"/>
        <end position="666"/>
    </location>
</feature>
<keyword evidence="4 10" id="KW-0812">Transmembrane</keyword>
<dbReference type="PROSITE" id="PS00211">
    <property type="entry name" value="ABC_TRANSPORTER_1"/>
    <property type="match status" value="1"/>
</dbReference>
<dbReference type="Pfam" id="PF06422">
    <property type="entry name" value="PDR_CDR"/>
    <property type="match status" value="1"/>
</dbReference>
<keyword evidence="6" id="KW-0067">ATP-binding</keyword>
<feature type="transmembrane region" description="Helical" evidence="10">
    <location>
        <begin position="755"/>
        <end position="772"/>
    </location>
</feature>
<dbReference type="Pfam" id="PF14510">
    <property type="entry name" value="ABC_trans_N"/>
    <property type="match status" value="1"/>
</dbReference>
<evidence type="ECO:0000256" key="4">
    <source>
        <dbReference type="ARBA" id="ARBA00022692"/>
    </source>
</evidence>
<keyword evidence="3" id="KW-0813">Transport</keyword>
<keyword evidence="7 10" id="KW-1133">Transmembrane helix</keyword>
<dbReference type="PANTHER" id="PTHR19241">
    <property type="entry name" value="ATP-BINDING CASSETTE TRANSPORTER"/>
    <property type="match status" value="1"/>
</dbReference>
<dbReference type="InterPro" id="IPR017871">
    <property type="entry name" value="ABC_transporter-like_CS"/>
</dbReference>
<evidence type="ECO:0000256" key="5">
    <source>
        <dbReference type="ARBA" id="ARBA00022741"/>
    </source>
</evidence>
<dbReference type="InterPro" id="IPR003439">
    <property type="entry name" value="ABC_transporter-like_ATP-bd"/>
</dbReference>
<feature type="domain" description="ABC transporter" evidence="11">
    <location>
        <begin position="147"/>
        <end position="395"/>
    </location>
</feature>
<feature type="transmembrane region" description="Helical" evidence="10">
    <location>
        <begin position="1303"/>
        <end position="1324"/>
    </location>
</feature>
<dbReference type="CDD" id="cd03233">
    <property type="entry name" value="ABCG_PDR_domain1"/>
    <property type="match status" value="1"/>
</dbReference>
<dbReference type="Pfam" id="PF19055">
    <property type="entry name" value="ABC2_membrane_7"/>
    <property type="match status" value="1"/>
</dbReference>
<evidence type="ECO:0000256" key="8">
    <source>
        <dbReference type="ARBA" id="ARBA00023136"/>
    </source>
</evidence>
<dbReference type="SUPFAM" id="SSF52540">
    <property type="entry name" value="P-loop containing nucleoside triphosphate hydrolases"/>
    <property type="match status" value="2"/>
</dbReference>
<dbReference type="GO" id="GO:0016020">
    <property type="term" value="C:membrane"/>
    <property type="evidence" value="ECO:0007669"/>
    <property type="project" value="UniProtKB-SubCell"/>
</dbReference>
<feature type="transmembrane region" description="Helical" evidence="10">
    <location>
        <begin position="1176"/>
        <end position="1197"/>
    </location>
</feature>
<evidence type="ECO:0000256" key="9">
    <source>
        <dbReference type="SAM" id="MobiDB-lite"/>
    </source>
</evidence>
<evidence type="ECO:0000256" key="3">
    <source>
        <dbReference type="ARBA" id="ARBA00022448"/>
    </source>
</evidence>
<evidence type="ECO:0000256" key="1">
    <source>
        <dbReference type="ARBA" id="ARBA00004141"/>
    </source>
</evidence>
<dbReference type="InterPro" id="IPR013525">
    <property type="entry name" value="ABC2_TM"/>
</dbReference>
<dbReference type="FunFam" id="3.40.50.300:FF:000054">
    <property type="entry name" value="ABC multidrug transporter atrF"/>
    <property type="match status" value="1"/>
</dbReference>
<evidence type="ECO:0000256" key="2">
    <source>
        <dbReference type="ARBA" id="ARBA00006012"/>
    </source>
</evidence>
<sequence>MSKTPPSRDEPITNEPEEYNWDERQYVDVDASKEIFHELSRQISSEAQPPQGLDGRRHSIGISEATVNEEDDEDVKEGEFDLREFIRSDRERYTEAGKTHKPTLGVSWRDLTVKGAGSGSSFVKTFPDAILSTFGPDAYNFVTKSFPQLDIIGKRPPVRNLVNSFTGKLDGGEMMLVLGRPGSGCTTFLKALANKRDGFVSVDGDVSYGGLSPEEVEKKFRGEVVMNTEEDIHFPTLTVAQTLAFAIRQKVPRVRPNGMRRSEFVNYILEALLKIFGIEHTANTVVGNDVVRGVSGGERKRVSIAETLITRASVMCWDNSTRGLDASTAVDYVRSLRIITDLTGGTSIATLYQAGEGIYALFDKVCVIDEGRCIYFGPADEAVAYFESIGFHKPPRQTSADFLTGITDEHERTIKHGWESRAPRTPFEMEQAYRNSQYHQTALDEASETFESEKGTLDTFKHAVREDKKRQIAKSSPYTVSFFEQVYYCFQREIQIQLAKSNRSGYYIKYSTIVVCSLIVASLFYGEGQQTNAAFGRGGILFFSVLFIGWLQLPEIYVAVSGRVIIERHRAFGYCRPSAIVIARVLMDIPLLFVAVSLMSLIMYFLASLDYEAGKFWIYFLVVYTSAFALTQFYRAVSALSPSFNEGIRFSVGAFNIAVIYLGYVLPRNDMLEWGKWISYISHLPYAFEAVMANEFHGMTLTCAPDSVVPSGAGVEPQYQTCAFQGSQPGSTTVSGDDYVEAAFNYSYSHVWPNFGYMVAFTVGYIAATALFSELFSFSGGGGGVTVFAKTKQGKAKARETEKATVGDIEAGQSHSVDEKAGAANVQPGAIKPSEADFTFKNVCYDVQTPTGERRLLNNITGFVKPGTITALMGASGAGKTTLLNTLSQRMTMGVVTGDMFIDGKPLELNSFQRGTGYVQQGDLHDAFATVRESIEFSAILRQPRETPREEVLAYVDQILDLLELRDLEDAIIGSPEAGLGVEQRKRVTIAVELAAKPDVLLFLDEPTSGLDSQSAYSIGRFMEKLARAGQAILCTIHQPSSLLFTEFFDRLLLLAPGGRIVYQGPVGNNGDAIVKYFEKMGARQCESHENVAEYAIEMIAYGRDARGKRVDFPALYRSSEEARQIEEEVDRINAEKVHKPRELNEAMTRTFSQPALVQCRLLTERALKHYWRDSAYGYGKLFTTVILAVFNGFTFFKNGVGDQNLGQTTLQERMFSSFLMILLPPAIVNALIPVYFAFYELYKTREGPSKIYSWYAFLTAFVVAETPYAIFNAVVYWVIWYWPAGFTYSSEDTIRTGSPATLTFFLCVAFHLYQAFWAIWLCSSAETPGFVLNSLTTYLVILNLLNGVIQTYDQMPVIWKYTIYYINPLTYFLAGMTSATTSDVQMDCLERELAVFNPPPGETCETYAGSYVSQAPGYLVNPGATANCQYCPIANSNTFLDSIHVYQGEGWPWGYFGIFVIYIFSNLALVYGLYYITKLAKLSPSRLLSLFKRK</sequence>
<dbReference type="GO" id="GO:0016887">
    <property type="term" value="F:ATP hydrolysis activity"/>
    <property type="evidence" value="ECO:0007669"/>
    <property type="project" value="InterPro"/>
</dbReference>
<feature type="transmembrane region" description="Helical" evidence="10">
    <location>
        <begin position="1331"/>
        <end position="1350"/>
    </location>
</feature>
<feature type="transmembrane region" description="Helical" evidence="10">
    <location>
        <begin position="581"/>
        <end position="604"/>
    </location>
</feature>
<dbReference type="InterPro" id="IPR027417">
    <property type="entry name" value="P-loop_NTPase"/>
</dbReference>
<organism evidence="12 13">
    <name type="scientific">Wallemia hederae</name>
    <dbReference type="NCBI Taxonomy" id="1540922"/>
    <lineage>
        <taxon>Eukaryota</taxon>
        <taxon>Fungi</taxon>
        <taxon>Dikarya</taxon>
        <taxon>Basidiomycota</taxon>
        <taxon>Wallemiomycotina</taxon>
        <taxon>Wallemiomycetes</taxon>
        <taxon>Wallemiales</taxon>
        <taxon>Wallemiaceae</taxon>
        <taxon>Wallemia</taxon>
    </lineage>
</organism>
<evidence type="ECO:0000256" key="6">
    <source>
        <dbReference type="ARBA" id="ARBA00022840"/>
    </source>
</evidence>
<dbReference type="OrthoDB" id="245989at2759"/>
<feature type="domain" description="ABC transporter" evidence="11">
    <location>
        <begin position="838"/>
        <end position="1083"/>
    </location>
</feature>
<keyword evidence="5" id="KW-0547">Nucleotide-binding</keyword>
<feature type="transmembrane region" description="Helical" evidence="10">
    <location>
        <begin position="616"/>
        <end position="635"/>
    </location>
</feature>
<dbReference type="InterPro" id="IPR010929">
    <property type="entry name" value="PDR_CDR_ABC"/>
</dbReference>
<dbReference type="InterPro" id="IPR003593">
    <property type="entry name" value="AAA+_ATPase"/>
</dbReference>
<dbReference type="Pfam" id="PF01061">
    <property type="entry name" value="ABC2_membrane"/>
    <property type="match status" value="2"/>
</dbReference>
<evidence type="ECO:0000313" key="12">
    <source>
        <dbReference type="EMBL" id="TIA85828.1"/>
    </source>
</evidence>
<dbReference type="GO" id="GO:0140359">
    <property type="term" value="F:ABC-type transporter activity"/>
    <property type="evidence" value="ECO:0007669"/>
    <property type="project" value="InterPro"/>
</dbReference>
<feature type="transmembrane region" description="Helical" evidence="10">
    <location>
        <begin position="507"/>
        <end position="526"/>
    </location>
</feature>
<dbReference type="SMART" id="SM00382">
    <property type="entry name" value="AAA"/>
    <property type="match status" value="2"/>
</dbReference>
<evidence type="ECO:0000256" key="7">
    <source>
        <dbReference type="ARBA" id="ARBA00022989"/>
    </source>
</evidence>
<dbReference type="GO" id="GO:0005524">
    <property type="term" value="F:ATP binding"/>
    <property type="evidence" value="ECO:0007669"/>
    <property type="project" value="UniProtKB-KW"/>
</dbReference>
<dbReference type="Pfam" id="PF00005">
    <property type="entry name" value="ABC_tran"/>
    <property type="match status" value="2"/>
</dbReference>
<dbReference type="InterPro" id="IPR043926">
    <property type="entry name" value="ABCG_dom"/>
</dbReference>
<dbReference type="EMBL" id="SPNW01000096">
    <property type="protein sequence ID" value="TIA85828.1"/>
    <property type="molecule type" value="Genomic_DNA"/>
</dbReference>
<evidence type="ECO:0000256" key="10">
    <source>
        <dbReference type="SAM" id="Phobius"/>
    </source>
</evidence>
<proteinExistence type="inferred from homology"/>
<feature type="transmembrane region" description="Helical" evidence="10">
    <location>
        <begin position="1454"/>
        <end position="1477"/>
    </location>
</feature>
<keyword evidence="13" id="KW-1185">Reference proteome</keyword>